<dbReference type="EMBL" id="ASPP01003411">
    <property type="protein sequence ID" value="ETO33410.1"/>
    <property type="molecule type" value="Genomic_DNA"/>
</dbReference>
<feature type="non-terminal residue" evidence="2">
    <location>
        <position position="119"/>
    </location>
</feature>
<protein>
    <submittedName>
        <fullName evidence="2">Uncharacterized protein</fullName>
    </submittedName>
</protein>
<proteinExistence type="predicted"/>
<keyword evidence="3" id="KW-1185">Reference proteome</keyword>
<keyword evidence="1" id="KW-0472">Membrane</keyword>
<keyword evidence="1" id="KW-1133">Transmembrane helix</keyword>
<accession>X6P4G1</accession>
<keyword evidence="1" id="KW-0812">Transmembrane</keyword>
<dbReference type="AlphaFoldDB" id="X6P4G1"/>
<gene>
    <name evidence="2" type="ORF">RFI_03699</name>
</gene>
<sequence>MRYSCVKQLCGNKMICCFKIRKLPDHVGFQQMKVLLKWFNNWFAAVIISSLVLIYALNTTYYEKGYLLSHFSLAYVNDLSLTATILLTIVVLLSNAVVLMYAFQWIMNPPFTATSTPES</sequence>
<evidence type="ECO:0000313" key="2">
    <source>
        <dbReference type="EMBL" id="ETO33410.1"/>
    </source>
</evidence>
<feature type="transmembrane region" description="Helical" evidence="1">
    <location>
        <begin position="81"/>
        <end position="103"/>
    </location>
</feature>
<evidence type="ECO:0000256" key="1">
    <source>
        <dbReference type="SAM" id="Phobius"/>
    </source>
</evidence>
<dbReference type="Proteomes" id="UP000023152">
    <property type="component" value="Unassembled WGS sequence"/>
</dbReference>
<name>X6P4G1_RETFI</name>
<organism evidence="2 3">
    <name type="scientific">Reticulomyxa filosa</name>
    <dbReference type="NCBI Taxonomy" id="46433"/>
    <lineage>
        <taxon>Eukaryota</taxon>
        <taxon>Sar</taxon>
        <taxon>Rhizaria</taxon>
        <taxon>Retaria</taxon>
        <taxon>Foraminifera</taxon>
        <taxon>Monothalamids</taxon>
        <taxon>Reticulomyxidae</taxon>
        <taxon>Reticulomyxa</taxon>
    </lineage>
</organism>
<reference evidence="2 3" key="1">
    <citation type="journal article" date="2013" name="Curr. Biol.">
        <title>The Genome of the Foraminiferan Reticulomyxa filosa.</title>
        <authorList>
            <person name="Glockner G."/>
            <person name="Hulsmann N."/>
            <person name="Schleicher M."/>
            <person name="Noegel A.A."/>
            <person name="Eichinger L."/>
            <person name="Gallinger C."/>
            <person name="Pawlowski J."/>
            <person name="Sierra R."/>
            <person name="Euteneuer U."/>
            <person name="Pillet L."/>
            <person name="Moustafa A."/>
            <person name="Platzer M."/>
            <person name="Groth M."/>
            <person name="Szafranski K."/>
            <person name="Schliwa M."/>
        </authorList>
    </citation>
    <scope>NUCLEOTIDE SEQUENCE [LARGE SCALE GENOMIC DNA]</scope>
</reference>
<evidence type="ECO:0000313" key="3">
    <source>
        <dbReference type="Proteomes" id="UP000023152"/>
    </source>
</evidence>
<feature type="transmembrane region" description="Helical" evidence="1">
    <location>
        <begin position="42"/>
        <end position="61"/>
    </location>
</feature>
<comment type="caution">
    <text evidence="2">The sequence shown here is derived from an EMBL/GenBank/DDBJ whole genome shotgun (WGS) entry which is preliminary data.</text>
</comment>